<dbReference type="Proteomes" id="UP000238070">
    <property type="component" value="Chromosome"/>
</dbReference>
<organism evidence="1 2">
    <name type="scientific">Clostridium botulinum</name>
    <dbReference type="NCBI Taxonomy" id="1491"/>
    <lineage>
        <taxon>Bacteria</taxon>
        <taxon>Bacillati</taxon>
        <taxon>Bacillota</taxon>
        <taxon>Clostridia</taxon>
        <taxon>Eubacteriales</taxon>
        <taxon>Clostridiaceae</taxon>
        <taxon>Clostridium</taxon>
    </lineage>
</organism>
<accession>A0AAU8Z0R1</accession>
<protein>
    <submittedName>
        <fullName evidence="1">Uncharacterized protein</fullName>
    </submittedName>
</protein>
<gene>
    <name evidence="1" type="ORF">C3B64_17950</name>
</gene>
<proteinExistence type="predicted"/>
<name>A0AAU8Z0R1_CLOBO</name>
<reference evidence="1 2" key="1">
    <citation type="submission" date="2018-01" db="EMBL/GenBank/DDBJ databases">
        <title>Genetic Diversity of Clostridium botulinum in seafood.</title>
        <authorList>
            <person name="Athira V."/>
            <person name="Arun Jyothi P.V."/>
            <person name="Lalitha K.V."/>
            <person name="Joseph T.C."/>
        </authorList>
    </citation>
    <scope>NUCLEOTIDE SEQUENCE [LARGE SCALE GENOMIC DNA]</scope>
    <source>
        <strain evidence="1 2">Mfbjulcb5</strain>
    </source>
</reference>
<dbReference type="EMBL" id="CP027776">
    <property type="protein sequence ID" value="AVP66022.1"/>
    <property type="molecule type" value="Genomic_DNA"/>
</dbReference>
<evidence type="ECO:0000313" key="2">
    <source>
        <dbReference type="Proteomes" id="UP000238070"/>
    </source>
</evidence>
<evidence type="ECO:0000313" key="1">
    <source>
        <dbReference type="EMBL" id="AVP66022.1"/>
    </source>
</evidence>
<sequence length="366" mass="43023">MTSYDLLDFYEKVLNKIEELNVYTKELSNLINNVNKERDILLNVAYTNNVERDASSNIKINNQKNTIINLVRKFSMDFDVLDNHSKLIQIREELNNIMSNFPVLLEGEKCKITDLLDNYSRVTSMIIEYLKTRGDNIIVELLNNALITVNKYDKFVESYKSIKNFILKTENKLDGKEDEEILQLQFYDEHIDPEYFIKNIQSICDSYEIICQVFNISLNDNELKVLKIESGSLFLKIIGNASVIAAFGFFMKELTKLIFNKFTFEGKIMRHRQLLDLIKENVEVTEKYKELGMNIEFDEDIVKYHYQLIKSMSTLIGQTTKVKINEEELVLEDHLKQKYLTESKVLLIEESTTKKDLEKYDKKENK</sequence>
<dbReference type="AlphaFoldDB" id="A0AAU8Z0R1"/>